<evidence type="ECO:0000259" key="6">
    <source>
        <dbReference type="PROSITE" id="PS50217"/>
    </source>
</evidence>
<dbReference type="PROSITE" id="PS50217">
    <property type="entry name" value="BZIP"/>
    <property type="match status" value="1"/>
</dbReference>
<evidence type="ECO:0000256" key="4">
    <source>
        <dbReference type="ARBA" id="ARBA00023242"/>
    </source>
</evidence>
<dbReference type="RefSeq" id="XP_010484882.1">
    <property type="nucleotide sequence ID" value="XM_010486580.2"/>
</dbReference>
<accession>A0ABM0XET8</accession>
<dbReference type="InterPro" id="IPR043452">
    <property type="entry name" value="BZIP46-like"/>
</dbReference>
<dbReference type="PROSITE" id="PS00036">
    <property type="entry name" value="BZIP_BASIC"/>
    <property type="match status" value="1"/>
</dbReference>
<keyword evidence="4" id="KW-0539">Nucleus</keyword>
<dbReference type="InterPro" id="IPR004827">
    <property type="entry name" value="bZIP"/>
</dbReference>
<evidence type="ECO:0000256" key="5">
    <source>
        <dbReference type="SAM" id="Coils"/>
    </source>
</evidence>
<keyword evidence="5" id="KW-0175">Coiled coil</keyword>
<keyword evidence="2" id="KW-0597">Phosphoprotein</keyword>
<dbReference type="InterPro" id="IPR046347">
    <property type="entry name" value="bZIP_sf"/>
</dbReference>
<dbReference type="PANTHER" id="PTHR22952:SF446">
    <property type="entry name" value="ABSCISIC ACID-INSENSITIVE 5-LIKE PROTEIN 5-RELATED"/>
    <property type="match status" value="1"/>
</dbReference>
<dbReference type="PANTHER" id="PTHR22952">
    <property type="entry name" value="CAMP-RESPONSE ELEMENT BINDING PROTEIN-RELATED"/>
    <property type="match status" value="1"/>
</dbReference>
<protein>
    <submittedName>
        <fullName evidence="8">ABSCISIC ACID-INSENSITIVE 5-like protein 8</fullName>
    </submittedName>
</protein>
<dbReference type="SMART" id="SM00338">
    <property type="entry name" value="BRLZ"/>
    <property type="match status" value="1"/>
</dbReference>
<dbReference type="Pfam" id="PF07716">
    <property type="entry name" value="bZIP_2"/>
    <property type="match status" value="1"/>
</dbReference>
<evidence type="ECO:0000313" key="8">
    <source>
        <dbReference type="RefSeq" id="XP_010484882.1"/>
    </source>
</evidence>
<evidence type="ECO:0000256" key="2">
    <source>
        <dbReference type="ARBA" id="ARBA00022553"/>
    </source>
</evidence>
<comment type="subcellular location">
    <subcellularLocation>
        <location evidence="1">Nucleus</location>
    </subcellularLocation>
</comment>
<keyword evidence="7" id="KW-1185">Reference proteome</keyword>
<reference evidence="7" key="1">
    <citation type="journal article" date="2014" name="Nat. Commun.">
        <title>The emerging biofuel crop Camelina sativa retains a highly undifferentiated hexaploid genome structure.</title>
        <authorList>
            <person name="Kagale S."/>
            <person name="Koh C."/>
            <person name="Nixon J."/>
            <person name="Bollina V."/>
            <person name="Clarke W.E."/>
            <person name="Tuteja R."/>
            <person name="Spillane C."/>
            <person name="Robinson S.J."/>
            <person name="Links M.G."/>
            <person name="Clarke C."/>
            <person name="Higgins E.E."/>
            <person name="Huebert T."/>
            <person name="Sharpe A.G."/>
            <person name="Parkin I.A."/>
        </authorList>
    </citation>
    <scope>NUCLEOTIDE SEQUENCE [LARGE SCALE GENOMIC DNA]</scope>
    <source>
        <strain evidence="7">cv. DH55</strain>
    </source>
</reference>
<proteinExistence type="predicted"/>
<name>A0ABM0XET8_CAMSA</name>
<reference evidence="8" key="2">
    <citation type="submission" date="2025-08" db="UniProtKB">
        <authorList>
            <consortium name="RefSeq"/>
        </authorList>
    </citation>
    <scope>IDENTIFICATION</scope>
    <source>
        <tissue evidence="8">Leaf</tissue>
    </source>
</reference>
<gene>
    <name evidence="8" type="primary">LOC104763173</name>
</gene>
<keyword evidence="3" id="KW-0238">DNA-binding</keyword>
<dbReference type="Proteomes" id="UP000694864">
    <property type="component" value="Chromosome 18"/>
</dbReference>
<evidence type="ECO:0000313" key="7">
    <source>
        <dbReference type="Proteomes" id="UP000694864"/>
    </source>
</evidence>
<feature type="domain" description="BZIP" evidence="6">
    <location>
        <begin position="275"/>
        <end position="326"/>
    </location>
</feature>
<sequence>MDSYWRLKSLVNDFPVSRQGSIYSWTVDEFQTSLGKKCGSMNMDELVKNISSAEETQEGLKRQGSISLPRTLSQKPVDEVWKYITQEDNTKNNGVTKVPDHLQRQQTLGDITLEEFLTRSGAKVNNMNTGLGVQFQPKAMVSDFTNNIVPRCHDSNMHQNVNGSMSTYQPQQCIMCKPNGYSYVGQQIRISNGVTGFIDQTVQAEKKSLVPRVTTNPSGAIACSSVNPYPILNKMQNNDGTSSLLSPSLNIYSGSTSTTRGRKIDNTVAADNKITDKKLKRKIKNRESAARSRARKQAKTMELELELGNLKKKYQELLKEQVDMRKMQTEPGMIQLQGRPERKLRRTNSDIM</sequence>
<evidence type="ECO:0000256" key="1">
    <source>
        <dbReference type="ARBA" id="ARBA00004123"/>
    </source>
</evidence>
<feature type="coiled-coil region" evidence="5">
    <location>
        <begin position="293"/>
        <end position="320"/>
    </location>
</feature>
<dbReference type="GeneID" id="104763173"/>
<organism evidence="7 8">
    <name type="scientific">Camelina sativa</name>
    <name type="common">False flax</name>
    <name type="synonym">Myagrum sativum</name>
    <dbReference type="NCBI Taxonomy" id="90675"/>
    <lineage>
        <taxon>Eukaryota</taxon>
        <taxon>Viridiplantae</taxon>
        <taxon>Streptophyta</taxon>
        <taxon>Embryophyta</taxon>
        <taxon>Tracheophyta</taxon>
        <taxon>Spermatophyta</taxon>
        <taxon>Magnoliopsida</taxon>
        <taxon>eudicotyledons</taxon>
        <taxon>Gunneridae</taxon>
        <taxon>Pentapetalae</taxon>
        <taxon>rosids</taxon>
        <taxon>malvids</taxon>
        <taxon>Brassicales</taxon>
        <taxon>Brassicaceae</taxon>
        <taxon>Camelineae</taxon>
        <taxon>Camelina</taxon>
    </lineage>
</organism>
<dbReference type="SUPFAM" id="SSF57959">
    <property type="entry name" value="Leucine zipper domain"/>
    <property type="match status" value="1"/>
</dbReference>
<dbReference type="Gene3D" id="1.20.5.170">
    <property type="match status" value="1"/>
</dbReference>
<evidence type="ECO:0000256" key="3">
    <source>
        <dbReference type="ARBA" id="ARBA00023125"/>
    </source>
</evidence>
<dbReference type="CDD" id="cd14707">
    <property type="entry name" value="bZIP_plant_BZIP46"/>
    <property type="match status" value="1"/>
</dbReference>